<reference evidence="3" key="1">
    <citation type="submission" date="2022-03" db="EMBL/GenBank/DDBJ databases">
        <authorList>
            <person name="Martin C."/>
        </authorList>
    </citation>
    <scope>NUCLEOTIDE SEQUENCE</scope>
</reference>
<proteinExistence type="predicted"/>
<gene>
    <name evidence="3" type="ORF">OFUS_LOCUS2075</name>
</gene>
<feature type="compositionally biased region" description="Polar residues" evidence="1">
    <location>
        <begin position="110"/>
        <end position="126"/>
    </location>
</feature>
<dbReference type="InterPro" id="IPR050525">
    <property type="entry name" value="ECM_Assembly_Org"/>
</dbReference>
<keyword evidence="4" id="KW-1185">Reference proteome</keyword>
<dbReference type="PANTHER" id="PTHR24020">
    <property type="entry name" value="COLLAGEN ALPHA"/>
    <property type="match status" value="1"/>
</dbReference>
<dbReference type="InterPro" id="IPR002035">
    <property type="entry name" value="VWF_A"/>
</dbReference>
<name>A0A8S4N2D7_OWEFU</name>
<feature type="non-terminal residue" evidence="3">
    <location>
        <position position="1"/>
    </location>
</feature>
<evidence type="ECO:0000256" key="1">
    <source>
        <dbReference type="SAM" id="MobiDB-lite"/>
    </source>
</evidence>
<dbReference type="PANTHER" id="PTHR24020:SF20">
    <property type="entry name" value="PH DOMAIN-CONTAINING PROTEIN"/>
    <property type="match status" value="1"/>
</dbReference>
<feature type="region of interest" description="Disordered" evidence="1">
    <location>
        <begin position="105"/>
        <end position="126"/>
    </location>
</feature>
<evidence type="ECO:0000313" key="4">
    <source>
        <dbReference type="Proteomes" id="UP000749559"/>
    </source>
</evidence>
<accession>A0A8S4N2D7</accession>
<feature type="domain" description="VWFA" evidence="2">
    <location>
        <begin position="149"/>
        <end position="173"/>
    </location>
</feature>
<evidence type="ECO:0000259" key="2">
    <source>
        <dbReference type="PROSITE" id="PS50234"/>
    </source>
</evidence>
<dbReference type="SUPFAM" id="SSF53300">
    <property type="entry name" value="vWA-like"/>
    <property type="match status" value="2"/>
</dbReference>
<feature type="non-terminal residue" evidence="3">
    <location>
        <position position="173"/>
    </location>
</feature>
<dbReference type="OrthoDB" id="199024at2759"/>
<comment type="caution">
    <text evidence="3">The sequence shown here is derived from an EMBL/GenBank/DDBJ whole genome shotgun (WGS) entry which is preliminary data.</text>
</comment>
<protein>
    <recommendedName>
        <fullName evidence="2">VWFA domain-containing protein</fullName>
    </recommendedName>
</protein>
<dbReference type="EMBL" id="CAIIXF020000001">
    <property type="protein sequence ID" value="CAH1774656.1"/>
    <property type="molecule type" value="Genomic_DNA"/>
</dbReference>
<dbReference type="Pfam" id="PF00092">
    <property type="entry name" value="VWA"/>
    <property type="match status" value="1"/>
</dbReference>
<dbReference type="Gene3D" id="3.40.50.410">
    <property type="entry name" value="von Willebrand factor, type A domain"/>
    <property type="match status" value="2"/>
</dbReference>
<feature type="domain" description="VWFA" evidence="2">
    <location>
        <begin position="1"/>
        <end position="80"/>
    </location>
</feature>
<dbReference type="Proteomes" id="UP000749559">
    <property type="component" value="Unassembled WGS sequence"/>
</dbReference>
<dbReference type="InterPro" id="IPR036465">
    <property type="entry name" value="vWFA_dom_sf"/>
</dbReference>
<organism evidence="3 4">
    <name type="scientific">Owenia fusiformis</name>
    <name type="common">Polychaete worm</name>
    <dbReference type="NCBI Taxonomy" id="6347"/>
    <lineage>
        <taxon>Eukaryota</taxon>
        <taxon>Metazoa</taxon>
        <taxon>Spiralia</taxon>
        <taxon>Lophotrochozoa</taxon>
        <taxon>Annelida</taxon>
        <taxon>Polychaeta</taxon>
        <taxon>Sedentaria</taxon>
        <taxon>Canalipalpata</taxon>
        <taxon>Sabellida</taxon>
        <taxon>Oweniida</taxon>
        <taxon>Oweniidae</taxon>
        <taxon>Owenia</taxon>
    </lineage>
</organism>
<dbReference type="PROSITE" id="PS50234">
    <property type="entry name" value="VWFA"/>
    <property type="match status" value="2"/>
</dbReference>
<dbReference type="AlphaFoldDB" id="A0A8S4N2D7"/>
<evidence type="ECO:0000313" key="3">
    <source>
        <dbReference type="EMBL" id="CAH1774656.1"/>
    </source>
</evidence>
<sequence length="173" mass="18531">GDRDDASDLIILITDGAAKDKDPLPEAQSLKSNGVVMFVVYIKTDELTINEINAIASRPTEKYAIVVDSFDELYTATNDLIVGACGIARPTVKPLTTPILTTQKTTTIQRTNPSPTSTRATQAPTMDTTGQVITTPRIIETECDGAIVDIVFVIDSSGSVGINNFRQVLVFVG</sequence>